<dbReference type="RefSeq" id="WP_289473581.1">
    <property type="nucleotide sequence ID" value="NZ_JAUCMN010000005.1"/>
</dbReference>
<feature type="chain" id="PRO_5046744329" evidence="2">
    <location>
        <begin position="30"/>
        <end position="382"/>
    </location>
</feature>
<name>A0ABT7TQF5_9MICO</name>
<organism evidence="3 4">
    <name type="scientific">Curtobacterium caseinilyticum</name>
    <dbReference type="NCBI Taxonomy" id="3055137"/>
    <lineage>
        <taxon>Bacteria</taxon>
        <taxon>Bacillati</taxon>
        <taxon>Actinomycetota</taxon>
        <taxon>Actinomycetes</taxon>
        <taxon>Micrococcales</taxon>
        <taxon>Microbacteriaceae</taxon>
        <taxon>Curtobacterium</taxon>
    </lineage>
</organism>
<evidence type="ECO:0000256" key="1">
    <source>
        <dbReference type="ARBA" id="ARBA00022729"/>
    </source>
</evidence>
<dbReference type="Pfam" id="PF13343">
    <property type="entry name" value="SBP_bac_6"/>
    <property type="match status" value="1"/>
</dbReference>
<dbReference type="PANTHER" id="PTHR30006">
    <property type="entry name" value="THIAMINE-BINDING PERIPLASMIC PROTEIN-RELATED"/>
    <property type="match status" value="1"/>
</dbReference>
<feature type="signal peptide" evidence="2">
    <location>
        <begin position="1"/>
        <end position="29"/>
    </location>
</feature>
<evidence type="ECO:0000313" key="3">
    <source>
        <dbReference type="EMBL" id="MDM7891835.1"/>
    </source>
</evidence>
<keyword evidence="1 2" id="KW-0732">Signal</keyword>
<dbReference type="Proteomes" id="UP001236404">
    <property type="component" value="Unassembled WGS sequence"/>
</dbReference>
<dbReference type="Gene3D" id="3.40.190.10">
    <property type="entry name" value="Periplasmic binding protein-like II"/>
    <property type="match status" value="2"/>
</dbReference>
<protein>
    <submittedName>
        <fullName evidence="3">ABC transporter substrate-binding protein</fullName>
    </submittedName>
</protein>
<dbReference type="SUPFAM" id="SSF53850">
    <property type="entry name" value="Periplasmic binding protein-like II"/>
    <property type="match status" value="1"/>
</dbReference>
<gene>
    <name evidence="3" type="ORF">QUG93_09070</name>
</gene>
<dbReference type="PROSITE" id="PS51257">
    <property type="entry name" value="PROKAR_LIPOPROTEIN"/>
    <property type="match status" value="1"/>
</dbReference>
<sequence>MQHTRTLAGIALAAAAVVTLAGCSATSSASTSTGAGDADWKTATSAESAGGMDALVKAAKAEGQLNVIALPPSWANYGKIIDGFTKQYGIKVASANPNGSSADEVAAVKSQKGQSTAPDVLDLGNAVLQQNLDLLTDYKVANWSDIPDTLKDADGKWTRDYTGLMSIGYDSSKISDAPKDLNDLLGSEYKGKVSIAGDPTQANQAASAVYLAALENGGSADDITPGVEFFGKLKQAGNFQNVLPSQATVASGETPVVVQWSYNNLAWGPAAGASGNKNWKTVVPEGQALGSYYSQAINKDAPHPAAARLWQEYIASPEAQNLYLQAGAFPSTLAAMQQSGTVDQDALEAAGGMPKDYVELTDAQVTDAAKVLAAKWSATMGS</sequence>
<dbReference type="PANTHER" id="PTHR30006:SF2">
    <property type="entry name" value="ABC TRANSPORTER SUBSTRATE-BINDING PROTEIN"/>
    <property type="match status" value="1"/>
</dbReference>
<evidence type="ECO:0000256" key="2">
    <source>
        <dbReference type="SAM" id="SignalP"/>
    </source>
</evidence>
<comment type="caution">
    <text evidence="3">The sequence shown here is derived from an EMBL/GenBank/DDBJ whole genome shotgun (WGS) entry which is preliminary data.</text>
</comment>
<evidence type="ECO:0000313" key="4">
    <source>
        <dbReference type="Proteomes" id="UP001236404"/>
    </source>
</evidence>
<dbReference type="EMBL" id="JAUCMN010000005">
    <property type="protein sequence ID" value="MDM7891835.1"/>
    <property type="molecule type" value="Genomic_DNA"/>
</dbReference>
<reference evidence="3 4" key="1">
    <citation type="submission" date="2023-06" db="EMBL/GenBank/DDBJ databases">
        <authorList>
            <person name="Feng G."/>
            <person name="Li J."/>
            <person name="Zhu H."/>
        </authorList>
    </citation>
    <scope>NUCLEOTIDE SEQUENCE [LARGE SCALE GENOMIC DNA]</scope>
    <source>
        <strain evidence="3 4">RHCKG28</strain>
    </source>
</reference>
<accession>A0ABT7TQF5</accession>
<proteinExistence type="predicted"/>
<keyword evidence="4" id="KW-1185">Reference proteome</keyword>